<accession>A0A559ID32</accession>
<dbReference type="AlphaFoldDB" id="A0A559ID32"/>
<keyword evidence="2" id="KW-1185">Reference proteome</keyword>
<dbReference type="EMBL" id="VNJK01000007">
    <property type="protein sequence ID" value="TVX85555.1"/>
    <property type="molecule type" value="Genomic_DNA"/>
</dbReference>
<protein>
    <submittedName>
        <fullName evidence="1">Uncharacterized protein</fullName>
    </submittedName>
</protein>
<dbReference type="Proteomes" id="UP000318102">
    <property type="component" value="Unassembled WGS sequence"/>
</dbReference>
<reference evidence="1 2" key="1">
    <citation type="submission" date="2019-07" db="EMBL/GenBank/DDBJ databases">
        <authorList>
            <person name="Kim J."/>
        </authorList>
    </citation>
    <scope>NUCLEOTIDE SEQUENCE [LARGE SCALE GENOMIC DNA]</scope>
    <source>
        <strain evidence="1 2">N4</strain>
    </source>
</reference>
<evidence type="ECO:0000313" key="1">
    <source>
        <dbReference type="EMBL" id="TVX85555.1"/>
    </source>
</evidence>
<sequence length="136" mass="14805">MSTTAIGKNQTHAPMKIIDAYSRAQFIADGGLIDVTATAKTAGLSFPVGVTRAVWDTYIVPSEGDRRSGESTAGRLWDTLWMLKIAAKKVIGKHELEFGVLYPLHGRNEIIFLKCCLGSGDLGEPVLTIMLPKEEE</sequence>
<organism evidence="1 2">
    <name type="scientific">Paenibacillus agilis</name>
    <dbReference type="NCBI Taxonomy" id="3020863"/>
    <lineage>
        <taxon>Bacteria</taxon>
        <taxon>Bacillati</taxon>
        <taxon>Bacillota</taxon>
        <taxon>Bacilli</taxon>
        <taxon>Bacillales</taxon>
        <taxon>Paenibacillaceae</taxon>
        <taxon>Paenibacillus</taxon>
    </lineage>
</organism>
<dbReference type="Pfam" id="PF20213">
    <property type="entry name" value="DUF6573"/>
    <property type="match status" value="1"/>
</dbReference>
<proteinExistence type="predicted"/>
<name>A0A559ID32_9BACL</name>
<evidence type="ECO:0000313" key="2">
    <source>
        <dbReference type="Proteomes" id="UP000318102"/>
    </source>
</evidence>
<dbReference type="InterPro" id="IPR046480">
    <property type="entry name" value="DUF6573"/>
</dbReference>
<dbReference type="OrthoDB" id="4556966at2"/>
<comment type="caution">
    <text evidence="1">The sequence shown here is derived from an EMBL/GenBank/DDBJ whole genome shotgun (WGS) entry which is preliminary data.</text>
</comment>
<dbReference type="RefSeq" id="WP_144995039.1">
    <property type="nucleotide sequence ID" value="NZ_VNJK01000007.1"/>
</dbReference>
<gene>
    <name evidence="1" type="ORF">FPZ44_24675</name>
</gene>